<dbReference type="CDD" id="cd01392">
    <property type="entry name" value="HTH_LacI"/>
    <property type="match status" value="1"/>
</dbReference>
<evidence type="ECO:0000313" key="5">
    <source>
        <dbReference type="EMBL" id="NMD89184.1"/>
    </source>
</evidence>
<dbReference type="SUPFAM" id="SSF47413">
    <property type="entry name" value="lambda repressor-like DNA-binding domains"/>
    <property type="match status" value="1"/>
</dbReference>
<dbReference type="AlphaFoldDB" id="A0A848AZX0"/>
<dbReference type="SUPFAM" id="SSF53822">
    <property type="entry name" value="Periplasmic binding protein-like I"/>
    <property type="match status" value="1"/>
</dbReference>
<dbReference type="Pfam" id="PF13377">
    <property type="entry name" value="Peripla_BP_3"/>
    <property type="match status" value="1"/>
</dbReference>
<gene>
    <name evidence="5" type="ORF">HF882_21595</name>
</gene>
<accession>A0A848AZX0</accession>
<dbReference type="Proteomes" id="UP000576225">
    <property type="component" value="Unassembled WGS sequence"/>
</dbReference>
<dbReference type="InterPro" id="IPR028082">
    <property type="entry name" value="Peripla_BP_I"/>
</dbReference>
<evidence type="ECO:0000313" key="6">
    <source>
        <dbReference type="Proteomes" id="UP000576225"/>
    </source>
</evidence>
<dbReference type="PANTHER" id="PTHR30146">
    <property type="entry name" value="LACI-RELATED TRANSCRIPTIONAL REPRESSOR"/>
    <property type="match status" value="1"/>
</dbReference>
<dbReference type="PANTHER" id="PTHR30146:SF109">
    <property type="entry name" value="HTH-TYPE TRANSCRIPTIONAL REGULATOR GALS"/>
    <property type="match status" value="1"/>
</dbReference>
<evidence type="ECO:0000256" key="3">
    <source>
        <dbReference type="ARBA" id="ARBA00023163"/>
    </source>
</evidence>
<keyword evidence="2" id="KW-0238">DNA-binding</keyword>
<dbReference type="Gene3D" id="1.10.260.40">
    <property type="entry name" value="lambda repressor-like DNA-binding domains"/>
    <property type="match status" value="1"/>
</dbReference>
<evidence type="ECO:0000259" key="4">
    <source>
        <dbReference type="PROSITE" id="PS50932"/>
    </source>
</evidence>
<protein>
    <submittedName>
        <fullName evidence="5">Substrate-binding domain-containing protein</fullName>
    </submittedName>
</protein>
<dbReference type="InterPro" id="IPR000843">
    <property type="entry name" value="HTH_LacI"/>
</dbReference>
<dbReference type="SMART" id="SM00354">
    <property type="entry name" value="HTH_LACI"/>
    <property type="match status" value="1"/>
</dbReference>
<name>A0A848AZX0_9BACT</name>
<dbReference type="GO" id="GO:0003700">
    <property type="term" value="F:DNA-binding transcription factor activity"/>
    <property type="evidence" value="ECO:0007669"/>
    <property type="project" value="TreeGrafter"/>
</dbReference>
<keyword evidence="3" id="KW-0804">Transcription</keyword>
<dbReference type="InterPro" id="IPR046335">
    <property type="entry name" value="LacI/GalR-like_sensor"/>
</dbReference>
<proteinExistence type="predicted"/>
<dbReference type="PROSITE" id="PS50932">
    <property type="entry name" value="HTH_LACI_2"/>
    <property type="match status" value="1"/>
</dbReference>
<sequence length="413" mass="46453">MKKITVRKIAAMAGVSPATVSRALNNSPLVEVQTRNTILEIARETGFSLPHDLKNPTIAVIGDFFPGDIIGYYSSFFSLIYTEIARRGGHVELVSVQDLNLLNDRIIQGAINYSTSQFDISTRWYNTFSIPLVNINQAVNSNKEVGFVIIDTQAATREAIDCLWRRGHRRIAFLSSETRQAESIKGSRRMFHYKSAMHSHGIKELDELMFFGSDDTLEKNLLCILARNITAVLVPNEMSSIRLEILLHKHHVRVPETLSIVSWECPIVSEALHPPRSTISHGYQEAAREAVSLLYEMMHRKLPARTIFIPSKFIDRKSIFDISASEKASVTTPGKTMIQKKILSALSERPMSRRELATHLGVAPENGNFRKCLGILVKKHLVTLENSAAIHSRKQRYLLEDGTICENGCVEEK</sequence>
<dbReference type="InterPro" id="IPR010982">
    <property type="entry name" value="Lambda_DNA-bd_dom_sf"/>
</dbReference>
<dbReference type="Gene3D" id="3.40.50.2300">
    <property type="match status" value="2"/>
</dbReference>
<dbReference type="GO" id="GO:0000976">
    <property type="term" value="F:transcription cis-regulatory region binding"/>
    <property type="evidence" value="ECO:0007669"/>
    <property type="project" value="TreeGrafter"/>
</dbReference>
<dbReference type="Pfam" id="PF00356">
    <property type="entry name" value="LacI"/>
    <property type="match status" value="1"/>
</dbReference>
<dbReference type="RefSeq" id="WP_168964108.1">
    <property type="nucleotide sequence ID" value="NZ_JABAEW010000085.1"/>
</dbReference>
<keyword evidence="1" id="KW-0805">Transcription regulation</keyword>
<comment type="caution">
    <text evidence="5">The sequence shown here is derived from an EMBL/GenBank/DDBJ whole genome shotgun (WGS) entry which is preliminary data.</text>
</comment>
<reference evidence="5 6" key="1">
    <citation type="submission" date="2020-04" db="EMBL/GenBank/DDBJ databases">
        <authorList>
            <person name="Hitch T.C.A."/>
            <person name="Wylensek D."/>
            <person name="Clavel T."/>
        </authorList>
    </citation>
    <scope>NUCLEOTIDE SEQUENCE [LARGE SCALE GENOMIC DNA]</scope>
    <source>
        <strain evidence="5 6">COR2-253-APC-1A</strain>
    </source>
</reference>
<dbReference type="CDD" id="cd06267">
    <property type="entry name" value="PBP1_LacI_sugar_binding-like"/>
    <property type="match status" value="1"/>
</dbReference>
<feature type="domain" description="HTH lacI-type" evidence="4">
    <location>
        <begin position="4"/>
        <end position="47"/>
    </location>
</feature>
<dbReference type="EMBL" id="JABAEW010000085">
    <property type="protein sequence ID" value="NMD89184.1"/>
    <property type="molecule type" value="Genomic_DNA"/>
</dbReference>
<evidence type="ECO:0000256" key="1">
    <source>
        <dbReference type="ARBA" id="ARBA00023015"/>
    </source>
</evidence>
<organism evidence="5 6">
    <name type="scientific">Victivallis vadensis</name>
    <dbReference type="NCBI Taxonomy" id="172901"/>
    <lineage>
        <taxon>Bacteria</taxon>
        <taxon>Pseudomonadati</taxon>
        <taxon>Lentisphaerota</taxon>
        <taxon>Lentisphaeria</taxon>
        <taxon>Victivallales</taxon>
        <taxon>Victivallaceae</taxon>
        <taxon>Victivallis</taxon>
    </lineage>
</organism>
<evidence type="ECO:0000256" key="2">
    <source>
        <dbReference type="ARBA" id="ARBA00023125"/>
    </source>
</evidence>